<dbReference type="SMART" id="SM00382">
    <property type="entry name" value="AAA"/>
    <property type="match status" value="1"/>
</dbReference>
<keyword evidence="3" id="KW-0547">Nucleotide-binding</keyword>
<dbReference type="InParanoid" id="A0A2T0GS10"/>
<evidence type="ECO:0000313" key="7">
    <source>
        <dbReference type="EMBL" id="PRW61896.1"/>
    </source>
</evidence>
<comment type="similarity">
    <text evidence="1">Belongs to the ABC transporter superfamily.</text>
</comment>
<dbReference type="InterPro" id="IPR017871">
    <property type="entry name" value="ABC_transporter-like_CS"/>
</dbReference>
<dbReference type="PROSITE" id="PS50893">
    <property type="entry name" value="ABC_TRANSPORTER_2"/>
    <property type="match status" value="1"/>
</dbReference>
<keyword evidence="8" id="KW-1185">Reference proteome</keyword>
<dbReference type="GO" id="GO:0005524">
    <property type="term" value="F:ATP binding"/>
    <property type="evidence" value="ECO:0007669"/>
    <property type="project" value="UniProtKB-KW"/>
</dbReference>
<dbReference type="AlphaFoldDB" id="A0A2T0GS10"/>
<evidence type="ECO:0000256" key="2">
    <source>
        <dbReference type="ARBA" id="ARBA00022448"/>
    </source>
</evidence>
<dbReference type="EMBL" id="PVSR01000050">
    <property type="protein sequence ID" value="PRW61896.1"/>
    <property type="molecule type" value="Genomic_DNA"/>
</dbReference>
<accession>A0A2T0GS10</accession>
<dbReference type="RefSeq" id="WP_106115154.1">
    <property type="nucleotide sequence ID" value="NZ_PVSR01000050.1"/>
</dbReference>
<organism evidence="7 8">
    <name type="scientific">Actinopolyspora mortivallis</name>
    <dbReference type="NCBI Taxonomy" id="33906"/>
    <lineage>
        <taxon>Bacteria</taxon>
        <taxon>Bacillati</taxon>
        <taxon>Actinomycetota</taxon>
        <taxon>Actinomycetes</taxon>
        <taxon>Actinopolysporales</taxon>
        <taxon>Actinopolysporaceae</taxon>
        <taxon>Actinopolyspora</taxon>
    </lineage>
</organism>
<evidence type="ECO:0000256" key="3">
    <source>
        <dbReference type="ARBA" id="ARBA00022741"/>
    </source>
</evidence>
<dbReference type="GO" id="GO:0016887">
    <property type="term" value="F:ATP hydrolysis activity"/>
    <property type="evidence" value="ECO:0007669"/>
    <property type="project" value="InterPro"/>
</dbReference>
<reference evidence="7 8" key="1">
    <citation type="submission" date="2018-03" db="EMBL/GenBank/DDBJ databases">
        <title>Actinopolyspora mortivallis from Sahara, screening for active biomolecules.</title>
        <authorList>
            <person name="Selama O."/>
            <person name="Wellington E.M.H."/>
            <person name="Hacene H."/>
        </authorList>
    </citation>
    <scope>NUCLEOTIDE SEQUENCE [LARGE SCALE GENOMIC DNA]</scope>
    <source>
        <strain evidence="7 8">M5A</strain>
    </source>
</reference>
<dbReference type="Proteomes" id="UP000239352">
    <property type="component" value="Unassembled WGS sequence"/>
</dbReference>
<dbReference type="InterPro" id="IPR003593">
    <property type="entry name" value="AAA+_ATPase"/>
</dbReference>
<dbReference type="PANTHER" id="PTHR43335">
    <property type="entry name" value="ABC TRANSPORTER, ATP-BINDING PROTEIN"/>
    <property type="match status" value="1"/>
</dbReference>
<evidence type="ECO:0000256" key="1">
    <source>
        <dbReference type="ARBA" id="ARBA00005417"/>
    </source>
</evidence>
<name>A0A2T0GS10_ACTMO</name>
<sequence length="318" mass="34233">MIEAVGLTKRYGSTVAVDDLSFTVKPGRVTGFLGPNGAGKSTTMRMMLGLDRPTAGKVLFDGKPYTDLKNPLRTVGALVDAKWVHPNRSAYAHLKWMARSNDIPVKRVDEVLETVGLSSVAKRRAGGFSLGMSQRLGIATALLGDPGILMFDEPVNGLDPEGIHWIRRFMQRLAAEGRTVLVSSHLLSEMAQTAEELVVVGRGRLITQCSTEEFVNSATAAAVTVRTPQAERLREVLGARGFAVAPPDPSQPDTLSVSDATTEQVGELAAEQGFVLHELSAQRGSLEEAFMRMTGQDVEYRTGSPDEQPGEQLAATTN</sequence>
<evidence type="ECO:0000256" key="4">
    <source>
        <dbReference type="ARBA" id="ARBA00022840"/>
    </source>
</evidence>
<dbReference type="Gene3D" id="3.40.50.300">
    <property type="entry name" value="P-loop containing nucleotide triphosphate hydrolases"/>
    <property type="match status" value="1"/>
</dbReference>
<dbReference type="SUPFAM" id="SSF52540">
    <property type="entry name" value="P-loop containing nucleoside triphosphate hydrolases"/>
    <property type="match status" value="1"/>
</dbReference>
<dbReference type="PANTHER" id="PTHR43335:SF4">
    <property type="entry name" value="ABC TRANSPORTER, ATP-BINDING PROTEIN"/>
    <property type="match status" value="1"/>
</dbReference>
<evidence type="ECO:0000313" key="8">
    <source>
        <dbReference type="Proteomes" id="UP000239352"/>
    </source>
</evidence>
<dbReference type="InterPro" id="IPR027417">
    <property type="entry name" value="P-loop_NTPase"/>
</dbReference>
<protein>
    <submittedName>
        <fullName evidence="7">Export ABC transporter ATP-binding protein</fullName>
    </submittedName>
</protein>
<dbReference type="CDD" id="cd03268">
    <property type="entry name" value="ABC_BcrA_bacitracin_resist"/>
    <property type="match status" value="1"/>
</dbReference>
<evidence type="ECO:0000259" key="6">
    <source>
        <dbReference type="PROSITE" id="PS50893"/>
    </source>
</evidence>
<comment type="caution">
    <text evidence="7">The sequence shown here is derived from an EMBL/GenBank/DDBJ whole genome shotgun (WGS) entry which is preliminary data.</text>
</comment>
<keyword evidence="2" id="KW-0813">Transport</keyword>
<dbReference type="Pfam" id="PF00005">
    <property type="entry name" value="ABC_tran"/>
    <property type="match status" value="1"/>
</dbReference>
<keyword evidence="4 7" id="KW-0067">ATP-binding</keyword>
<dbReference type="STRING" id="1050202.GCA_000384035_03845"/>
<evidence type="ECO:0000256" key="5">
    <source>
        <dbReference type="SAM" id="MobiDB-lite"/>
    </source>
</evidence>
<feature type="region of interest" description="Disordered" evidence="5">
    <location>
        <begin position="299"/>
        <end position="318"/>
    </location>
</feature>
<gene>
    <name evidence="7" type="ORF">CEP50_18205</name>
</gene>
<proteinExistence type="inferred from homology"/>
<dbReference type="InterPro" id="IPR003439">
    <property type="entry name" value="ABC_transporter-like_ATP-bd"/>
</dbReference>
<feature type="domain" description="ABC transporter" evidence="6">
    <location>
        <begin position="2"/>
        <end position="227"/>
    </location>
</feature>
<dbReference type="PROSITE" id="PS00211">
    <property type="entry name" value="ABC_TRANSPORTER_1"/>
    <property type="match status" value="1"/>
</dbReference>